<evidence type="ECO:0000313" key="5">
    <source>
        <dbReference type="EMBL" id="OPH35996.1"/>
    </source>
</evidence>
<accession>A0A378QRX7</accession>
<dbReference type="AlphaFoldDB" id="A0A378QRX7"/>
<keyword evidence="3" id="KW-0804">Transcription</keyword>
<dbReference type="InterPro" id="IPR010982">
    <property type="entry name" value="Lambda_DNA-bd_dom_sf"/>
</dbReference>
<gene>
    <name evidence="6" type="primary">immR</name>
    <name evidence="5" type="ORF">B5J93_09935</name>
    <name evidence="6" type="ORF">NCTC11012_01903</name>
</gene>
<keyword evidence="2" id="KW-0238">DNA-binding</keyword>
<dbReference type="GO" id="GO:0003677">
    <property type="term" value="F:DNA binding"/>
    <property type="evidence" value="ECO:0007669"/>
    <property type="project" value="UniProtKB-KW"/>
</dbReference>
<protein>
    <submittedName>
        <fullName evidence="6">HTH-type transcriptional regulator immR</fullName>
    </submittedName>
</protein>
<organism evidence="6 8">
    <name type="scientific">Moraxella equi</name>
    <dbReference type="NCBI Taxonomy" id="60442"/>
    <lineage>
        <taxon>Bacteria</taxon>
        <taxon>Pseudomonadati</taxon>
        <taxon>Pseudomonadota</taxon>
        <taxon>Gammaproteobacteria</taxon>
        <taxon>Moraxellales</taxon>
        <taxon>Moraxellaceae</taxon>
        <taxon>Moraxella</taxon>
    </lineage>
</organism>
<dbReference type="Proteomes" id="UP000254618">
    <property type="component" value="Unassembled WGS sequence"/>
</dbReference>
<dbReference type="Gene3D" id="1.10.260.40">
    <property type="entry name" value="lambda repressor-like DNA-binding domains"/>
    <property type="match status" value="1"/>
</dbReference>
<sequence>MKNEKNIEFGNRLRQVRTSHNLVRQEFAQSLGIGLTSLHHYENGERLPDVGFLIKLQDLYNVDINWLVLGQSSTEQTDYTADDLRLINHLKALNPQAKQALLAFLDNLEK</sequence>
<dbReference type="SMART" id="SM00530">
    <property type="entry name" value="HTH_XRE"/>
    <property type="match status" value="1"/>
</dbReference>
<keyword evidence="1" id="KW-0805">Transcription regulation</keyword>
<dbReference type="EMBL" id="MXAP01000101">
    <property type="protein sequence ID" value="OPH35996.1"/>
    <property type="molecule type" value="Genomic_DNA"/>
</dbReference>
<keyword evidence="7" id="KW-1185">Reference proteome</keyword>
<dbReference type="PANTHER" id="PTHR40661:SF3">
    <property type="entry name" value="FELS-1 PROPHAGE TRANSCRIPTIONAL REGULATOR"/>
    <property type="match status" value="1"/>
</dbReference>
<name>A0A378QRX7_9GAMM</name>
<reference evidence="5 7" key="1">
    <citation type="submission" date="2017-03" db="EMBL/GenBank/DDBJ databases">
        <title>Draft genome sequence of Moraxella equi CCUG 4950T type strain.</title>
        <authorList>
            <person name="Salva-Serra F."/>
            <person name="Engstrom-Jakobsson H."/>
            <person name="Thorell K."/>
            <person name="Jaen-Luchoro D."/>
            <person name="Gonzales-Siles L."/>
            <person name="Karlsson R."/>
            <person name="Yazdan S."/>
            <person name="Boulund F."/>
            <person name="Johnning A."/>
            <person name="Engstrand L."/>
            <person name="Kristiansson E."/>
            <person name="Moore E."/>
        </authorList>
    </citation>
    <scope>NUCLEOTIDE SEQUENCE [LARGE SCALE GENOMIC DNA]</scope>
    <source>
        <strain evidence="5 7">CCUG 4950</strain>
    </source>
</reference>
<dbReference type="PROSITE" id="PS50943">
    <property type="entry name" value="HTH_CROC1"/>
    <property type="match status" value="1"/>
</dbReference>
<evidence type="ECO:0000313" key="8">
    <source>
        <dbReference type="Proteomes" id="UP000254618"/>
    </source>
</evidence>
<evidence type="ECO:0000256" key="1">
    <source>
        <dbReference type="ARBA" id="ARBA00023015"/>
    </source>
</evidence>
<evidence type="ECO:0000256" key="3">
    <source>
        <dbReference type="ARBA" id="ARBA00023163"/>
    </source>
</evidence>
<dbReference type="PANTHER" id="PTHR40661">
    <property type="match status" value="1"/>
</dbReference>
<dbReference type="RefSeq" id="WP_079326230.1">
    <property type="nucleotide sequence ID" value="NZ_MXAP01000101.1"/>
</dbReference>
<evidence type="ECO:0000313" key="7">
    <source>
        <dbReference type="Proteomes" id="UP000190777"/>
    </source>
</evidence>
<evidence type="ECO:0000313" key="6">
    <source>
        <dbReference type="EMBL" id="STZ03649.1"/>
    </source>
</evidence>
<dbReference type="CDD" id="cd00093">
    <property type="entry name" value="HTH_XRE"/>
    <property type="match status" value="1"/>
</dbReference>
<evidence type="ECO:0000256" key="2">
    <source>
        <dbReference type="ARBA" id="ARBA00023125"/>
    </source>
</evidence>
<evidence type="ECO:0000259" key="4">
    <source>
        <dbReference type="PROSITE" id="PS50943"/>
    </source>
</evidence>
<feature type="domain" description="HTH cro/C1-type" evidence="4">
    <location>
        <begin position="13"/>
        <end position="67"/>
    </location>
</feature>
<dbReference type="Proteomes" id="UP000190777">
    <property type="component" value="Unassembled WGS sequence"/>
</dbReference>
<proteinExistence type="predicted"/>
<dbReference type="SUPFAM" id="SSF47413">
    <property type="entry name" value="lambda repressor-like DNA-binding domains"/>
    <property type="match status" value="1"/>
</dbReference>
<dbReference type="Pfam" id="PF01381">
    <property type="entry name" value="HTH_3"/>
    <property type="match status" value="1"/>
</dbReference>
<reference evidence="6 8" key="2">
    <citation type="submission" date="2018-06" db="EMBL/GenBank/DDBJ databases">
        <authorList>
            <consortium name="Pathogen Informatics"/>
            <person name="Doyle S."/>
        </authorList>
    </citation>
    <scope>NUCLEOTIDE SEQUENCE [LARGE SCALE GENOMIC DNA]</scope>
    <source>
        <strain evidence="6 8">NCTC11012</strain>
    </source>
</reference>
<dbReference type="InterPro" id="IPR001387">
    <property type="entry name" value="Cro/C1-type_HTH"/>
</dbReference>
<dbReference type="EMBL" id="UGQF01000001">
    <property type="protein sequence ID" value="STZ03649.1"/>
    <property type="molecule type" value="Genomic_DNA"/>
</dbReference>